<dbReference type="GO" id="GO:0050660">
    <property type="term" value="F:flavin adenine dinucleotide binding"/>
    <property type="evidence" value="ECO:0007669"/>
    <property type="project" value="UniProtKB-UniRule"/>
</dbReference>
<dbReference type="SUPFAM" id="SSF52343">
    <property type="entry name" value="Ferredoxin reductase-like, C-terminal NADP-linked domain"/>
    <property type="match status" value="1"/>
</dbReference>
<comment type="subunit">
    <text evidence="9">Interacts with DRE2; as part of the cytosolic iron-sulfur (Fe-S) protein assembly (CIA) machinery.</text>
</comment>
<comment type="cofactor">
    <cofactor evidence="2 9">
        <name>FAD</name>
        <dbReference type="ChEBI" id="CHEBI:57692"/>
    </cofactor>
</comment>
<dbReference type="InterPro" id="IPR028879">
    <property type="entry name" value="NDOR1"/>
</dbReference>
<dbReference type="InterPro" id="IPR029039">
    <property type="entry name" value="Flavoprotein-like_sf"/>
</dbReference>
<dbReference type="PRINTS" id="PR00369">
    <property type="entry name" value="FLAVODOXIN"/>
</dbReference>
<feature type="binding site" evidence="9">
    <location>
        <begin position="95"/>
        <end position="98"/>
    </location>
    <ligand>
        <name>FMN</name>
        <dbReference type="ChEBI" id="CHEBI:58210"/>
    </ligand>
</feature>
<evidence type="ECO:0000256" key="3">
    <source>
        <dbReference type="ARBA" id="ARBA00022490"/>
    </source>
</evidence>
<feature type="compositionally biased region" description="Low complexity" evidence="10">
    <location>
        <begin position="8"/>
        <end position="32"/>
    </location>
</feature>
<comment type="cofactor">
    <cofactor evidence="1 9">
        <name>FMN</name>
        <dbReference type="ChEBI" id="CHEBI:58210"/>
    </cofactor>
</comment>
<sequence>MLVEDRSVGASSSSSSSSSSAQPLEQSSSSTAVSQVDSRRLLILYGSQTGSAEDVANQISRGCRRLHIRTRTLPMDEIEPRSLLGVNLVTIFVCSTTGQGVQPRNMTRLWKLLRRSDLSQDLFSSLRFTVFGLGDSSYRQFNWASRKLYRRILQLGGELFYERGEADDQNPNGIDSTLVPWLNGLWVALLRVFPMPEGLAEIPRTICLPSSFRLRPCDRALGSDHCDSQPVEGQMTATLTKNQRLTPLSHWQDTRHLEFDVLSEELDFEPGSVAELWPENDEDNVIKILELLDLKDQADVIHELSTVDPVECLANHFTKYATIRQIFKTKLDFMSIPKRSFIEWISFFCSNPIEKDRLQEFCSVEGQDDFHDYVYRPRRTILEVLSEFKSVRVPLDYIFEAFPTIRSRQYSISSSPKVHPSQVHLLVAVVKFKTRMSVPRKGLCTNWLSKLDTGSKVPIRILPGTFKFPKDPSVGVICIGPGTGIAPFRSLVQHRSDQTTGLNSHLIIYGCRNEDKDFYFRDEWSSFEGLGICRLHWAASRDQEVKRYVQDEIEEHGDEVLDFIENRNGSIFISGSSGKMPEGVRRSLGRVFSSYGGNDEAEAELRVKMLESTGRIQEETWS</sequence>
<comment type="function">
    <text evidence="9">NADPH-dependent reductase which is a central component of the cytosolic iron-sulfur (Fe-S) protein assembly (CIA) machinery. Transfers electrons from NADPH via its FAD and FMN prosthetic groups to the [2Fe-2S] cluster of DRE2, another key component of the CIA machinery. In turn, this reduced cluster provides electrons for assembly of cytosolic iron-sulfur cluster proteins. Positively controls H(2)O(2)-induced cell death.</text>
</comment>
<dbReference type="Gene3D" id="1.20.990.10">
    <property type="entry name" value="NADPH-cytochrome p450 Reductase, Chain A, domain 3"/>
    <property type="match status" value="1"/>
</dbReference>
<dbReference type="InterPro" id="IPR001433">
    <property type="entry name" value="OxRdtase_FAD/NAD-bd"/>
</dbReference>
<dbReference type="HAMAP" id="MF_03178">
    <property type="entry name" value="NDOR1"/>
    <property type="match status" value="1"/>
</dbReference>
<keyword evidence="7 9" id="KW-0521">NADP</keyword>
<dbReference type="GO" id="GO:0016226">
    <property type="term" value="P:iron-sulfur cluster assembly"/>
    <property type="evidence" value="ECO:0007669"/>
    <property type="project" value="UniProtKB-UniRule"/>
</dbReference>
<dbReference type="PRINTS" id="PR00371">
    <property type="entry name" value="FPNCR"/>
</dbReference>
<evidence type="ECO:0000256" key="6">
    <source>
        <dbReference type="ARBA" id="ARBA00022827"/>
    </source>
</evidence>
<dbReference type="InterPro" id="IPR001094">
    <property type="entry name" value="Flavdoxin-like"/>
</dbReference>
<evidence type="ECO:0000259" key="11">
    <source>
        <dbReference type="PROSITE" id="PS50902"/>
    </source>
</evidence>
<evidence type="ECO:0000313" key="13">
    <source>
        <dbReference type="EMBL" id="CAH7685567.1"/>
    </source>
</evidence>
<dbReference type="Pfam" id="PF00258">
    <property type="entry name" value="Flavodoxin_1"/>
    <property type="match status" value="1"/>
</dbReference>
<evidence type="ECO:0000256" key="10">
    <source>
        <dbReference type="SAM" id="MobiDB-lite"/>
    </source>
</evidence>
<comment type="subcellular location">
    <subcellularLocation>
        <location evidence="9">Cytoplasm</location>
    </subcellularLocation>
    <subcellularLocation>
        <location evidence="9">Mitochondrion</location>
    </subcellularLocation>
    <text evidence="9">Relocalizes to mitochondria after H(2)O(2) exposure.</text>
</comment>
<evidence type="ECO:0000256" key="7">
    <source>
        <dbReference type="ARBA" id="ARBA00022857"/>
    </source>
</evidence>
<feature type="binding site" evidence="9">
    <location>
        <position position="483"/>
    </location>
    <ligand>
        <name>NADP(+)</name>
        <dbReference type="ChEBI" id="CHEBI:58349"/>
    </ligand>
</feature>
<dbReference type="InterPro" id="IPR008254">
    <property type="entry name" value="Flavodoxin/NO_synth"/>
</dbReference>
<dbReference type="Gene3D" id="3.40.50.360">
    <property type="match status" value="1"/>
</dbReference>
<dbReference type="GO" id="GO:0050661">
    <property type="term" value="F:NADP binding"/>
    <property type="evidence" value="ECO:0007669"/>
    <property type="project" value="UniProtKB-UniRule"/>
</dbReference>
<keyword evidence="14" id="KW-1185">Reference proteome</keyword>
<comment type="caution">
    <text evidence="9">Lacks conserved residue(s) required for the propagation of feature annotation.</text>
</comment>
<evidence type="ECO:0000259" key="12">
    <source>
        <dbReference type="PROSITE" id="PS51384"/>
    </source>
</evidence>
<proteinExistence type="inferred from homology"/>
<dbReference type="SUPFAM" id="SSF63380">
    <property type="entry name" value="Riboflavin synthase domain-like"/>
    <property type="match status" value="1"/>
</dbReference>
<comment type="similarity">
    <text evidence="9">In the C-terminal section; belongs to the flavoprotein pyridine nucleotide cytochrome reductase family.</text>
</comment>
<feature type="binding site" evidence="9">
    <location>
        <begin position="442"/>
        <end position="445"/>
    </location>
    <ligand>
        <name>FAD</name>
        <dbReference type="ChEBI" id="CHEBI:57692"/>
    </ligand>
</feature>
<dbReference type="Gene3D" id="2.40.30.10">
    <property type="entry name" value="Translation factors"/>
    <property type="match status" value="1"/>
</dbReference>
<keyword evidence="9" id="KW-0496">Mitochondrion</keyword>
<dbReference type="InterPro" id="IPR001709">
    <property type="entry name" value="Flavoprot_Pyr_Nucl_cyt_Rdtase"/>
</dbReference>
<dbReference type="Gene3D" id="3.40.50.80">
    <property type="entry name" value="Nucleotide-binding domain of ferredoxin-NADP reductase (FNR) module"/>
    <property type="match status" value="1"/>
</dbReference>
<dbReference type="PANTHER" id="PTHR19384">
    <property type="entry name" value="NITRIC OXIDE SYNTHASE-RELATED"/>
    <property type="match status" value="1"/>
</dbReference>
<dbReference type="FunFam" id="3.40.50.360:FF:000034">
    <property type="entry name" value="NADPH-dependent diflavin oxidoreductase 1"/>
    <property type="match status" value="1"/>
</dbReference>
<dbReference type="InterPro" id="IPR017938">
    <property type="entry name" value="Riboflavin_synthase-like_b-brl"/>
</dbReference>
<keyword evidence="6 9" id="KW-0274">FAD</keyword>
<dbReference type="Pfam" id="PF00175">
    <property type="entry name" value="NAD_binding_1"/>
    <property type="match status" value="1"/>
</dbReference>
<evidence type="ECO:0000256" key="8">
    <source>
        <dbReference type="ARBA" id="ARBA00023002"/>
    </source>
</evidence>
<dbReference type="InterPro" id="IPR003097">
    <property type="entry name" value="CysJ-like_FAD-binding"/>
</dbReference>
<feature type="region of interest" description="Disordered" evidence="10">
    <location>
        <begin position="1"/>
        <end position="32"/>
    </location>
</feature>
<keyword evidence="3 9" id="KW-0963">Cytoplasm</keyword>
<dbReference type="AlphaFoldDB" id="A0AAV0BHJ2"/>
<feature type="binding site" evidence="9">
    <location>
        <position position="168"/>
    </location>
    <ligand>
        <name>FMN</name>
        <dbReference type="ChEBI" id="CHEBI:58210"/>
    </ligand>
</feature>
<evidence type="ECO:0000256" key="9">
    <source>
        <dbReference type="HAMAP-Rule" id="MF_03178"/>
    </source>
</evidence>
<reference evidence="13" key="1">
    <citation type="submission" date="2022-06" db="EMBL/GenBank/DDBJ databases">
        <authorList>
            <consortium name="SYNGENTA / RWTH Aachen University"/>
        </authorList>
    </citation>
    <scope>NUCLEOTIDE SEQUENCE</scope>
</reference>
<evidence type="ECO:0000256" key="4">
    <source>
        <dbReference type="ARBA" id="ARBA00022630"/>
    </source>
</evidence>
<dbReference type="PROSITE" id="PS50902">
    <property type="entry name" value="FLAVODOXIN_LIKE"/>
    <property type="match status" value="1"/>
</dbReference>
<name>A0AAV0BHJ2_PHAPC</name>
<feature type="binding site" evidence="9">
    <location>
        <begin position="408"/>
        <end position="411"/>
    </location>
    <ligand>
        <name>FAD</name>
        <dbReference type="ChEBI" id="CHEBI:57692"/>
    </ligand>
</feature>
<dbReference type="GO" id="GO:0160246">
    <property type="term" value="F:NADPH-iron-sulfur [2Fe-2S] protein oxidoreductase activity"/>
    <property type="evidence" value="ECO:0007669"/>
    <property type="project" value="InterPro"/>
</dbReference>
<dbReference type="PANTHER" id="PTHR19384:SF10">
    <property type="entry name" value="NADPH-DEPENDENT DIFLAVIN OXIDOREDUCTASE 1"/>
    <property type="match status" value="1"/>
</dbReference>
<evidence type="ECO:0000256" key="5">
    <source>
        <dbReference type="ARBA" id="ARBA00022643"/>
    </source>
</evidence>
<feature type="binding site" evidence="9">
    <location>
        <begin position="546"/>
        <end position="550"/>
    </location>
    <ligand>
        <name>NADP(+)</name>
        <dbReference type="ChEBI" id="CHEBI:58349"/>
    </ligand>
</feature>
<comment type="similarity">
    <text evidence="9">In the N-terminal section; belongs to the flavodoxin family.</text>
</comment>
<protein>
    <recommendedName>
        <fullName evidence="9">NADPH-dependent diflavin oxidoreductase 1</fullName>
        <ecNumber evidence="9">1.18.1.-</ecNumber>
    </recommendedName>
    <alternativeName>
        <fullName evidence="9">NADPH-dependent FMN and FAD-containing oxidoreductase</fullName>
    </alternativeName>
</protein>
<accession>A0AAV0BHJ2</accession>
<dbReference type="EC" id="1.18.1.-" evidence="9"/>
<gene>
    <name evidence="9" type="primary">TAH18</name>
    <name evidence="13" type="ORF">PPACK8108_LOCUS20118</name>
</gene>
<keyword evidence="5 9" id="KW-0288">FMN</keyword>
<dbReference type="PROSITE" id="PS51384">
    <property type="entry name" value="FAD_FR"/>
    <property type="match status" value="1"/>
</dbReference>
<dbReference type="GO" id="GO:0016651">
    <property type="term" value="F:oxidoreductase activity, acting on NAD(P)H"/>
    <property type="evidence" value="ECO:0007669"/>
    <property type="project" value="UniProtKB-UniRule"/>
</dbReference>
<evidence type="ECO:0000256" key="1">
    <source>
        <dbReference type="ARBA" id="ARBA00001917"/>
    </source>
</evidence>
<dbReference type="GO" id="GO:0005739">
    <property type="term" value="C:mitochondrion"/>
    <property type="evidence" value="ECO:0007669"/>
    <property type="project" value="UniProtKB-SubCell"/>
</dbReference>
<keyword evidence="4 9" id="KW-0285">Flavoprotein</keyword>
<feature type="binding site" evidence="9">
    <location>
        <begin position="540"/>
        <end position="541"/>
    </location>
    <ligand>
        <name>NADP(+)</name>
        <dbReference type="ChEBI" id="CHEBI:58349"/>
    </ligand>
</feature>
<comment type="caution">
    <text evidence="13">The sequence shown here is derived from an EMBL/GenBank/DDBJ whole genome shotgun (WGS) entry which is preliminary data.</text>
</comment>
<dbReference type="EMBL" id="CALTRL010005729">
    <property type="protein sequence ID" value="CAH7685567.1"/>
    <property type="molecule type" value="Genomic_DNA"/>
</dbReference>
<comment type="catalytic activity">
    <reaction evidence="9">
        <text>2 oxidized [2Fe-2S]-[protein] + NADPH = 2 reduced [2Fe-2S]-[protein] + NADP(+) + H(+)</text>
        <dbReference type="Rhea" id="RHEA:67716"/>
        <dbReference type="Rhea" id="RHEA-COMP:17327"/>
        <dbReference type="Rhea" id="RHEA-COMP:17328"/>
        <dbReference type="ChEBI" id="CHEBI:15378"/>
        <dbReference type="ChEBI" id="CHEBI:33737"/>
        <dbReference type="ChEBI" id="CHEBI:33738"/>
        <dbReference type="ChEBI" id="CHEBI:57783"/>
        <dbReference type="ChEBI" id="CHEBI:58349"/>
    </reaction>
</comment>
<feature type="binding site" evidence="9">
    <location>
        <position position="378"/>
    </location>
    <ligand>
        <name>FAD</name>
        <dbReference type="ChEBI" id="CHEBI:57692"/>
    </ligand>
</feature>
<dbReference type="GO" id="GO:0005829">
    <property type="term" value="C:cytosol"/>
    <property type="evidence" value="ECO:0007669"/>
    <property type="project" value="TreeGrafter"/>
</dbReference>
<dbReference type="FunFam" id="3.40.50.80:FF:000032">
    <property type="entry name" value="NADPH-dependent diflavin oxidoreductase 1"/>
    <property type="match status" value="1"/>
</dbReference>
<feature type="domain" description="FAD-binding FR-type" evidence="12">
    <location>
        <begin position="232"/>
        <end position="469"/>
    </location>
</feature>
<dbReference type="SUPFAM" id="SSF52218">
    <property type="entry name" value="Flavoproteins"/>
    <property type="match status" value="1"/>
</dbReference>
<organism evidence="13 14">
    <name type="scientific">Phakopsora pachyrhizi</name>
    <name type="common">Asian soybean rust disease fungus</name>
    <dbReference type="NCBI Taxonomy" id="170000"/>
    <lineage>
        <taxon>Eukaryota</taxon>
        <taxon>Fungi</taxon>
        <taxon>Dikarya</taxon>
        <taxon>Basidiomycota</taxon>
        <taxon>Pucciniomycotina</taxon>
        <taxon>Pucciniomycetes</taxon>
        <taxon>Pucciniales</taxon>
        <taxon>Phakopsoraceae</taxon>
        <taxon>Phakopsora</taxon>
    </lineage>
</organism>
<dbReference type="InterPro" id="IPR017927">
    <property type="entry name" value="FAD-bd_FR_type"/>
</dbReference>
<keyword evidence="8 9" id="KW-0560">Oxidoreductase</keyword>
<evidence type="ECO:0000313" key="14">
    <source>
        <dbReference type="Proteomes" id="UP001153365"/>
    </source>
</evidence>
<dbReference type="Pfam" id="PF00667">
    <property type="entry name" value="FAD_binding_1"/>
    <property type="match status" value="1"/>
</dbReference>
<dbReference type="GO" id="GO:0010181">
    <property type="term" value="F:FMN binding"/>
    <property type="evidence" value="ECO:0007669"/>
    <property type="project" value="UniProtKB-UniRule"/>
</dbReference>
<dbReference type="InterPro" id="IPR023173">
    <property type="entry name" value="NADPH_Cyt_P450_Rdtase_alpha"/>
</dbReference>
<comment type="similarity">
    <text evidence="9">Belongs to the NADPH-dependent diflavin oxidoreductase NDOR1 family.</text>
</comment>
<feature type="domain" description="Flavodoxin-like" evidence="11">
    <location>
        <begin position="41"/>
        <end position="186"/>
    </location>
</feature>
<feature type="binding site" evidence="9">
    <location>
        <position position="621"/>
    </location>
    <ligand>
        <name>FAD</name>
        <dbReference type="ChEBI" id="CHEBI:57692"/>
    </ligand>
</feature>
<dbReference type="InterPro" id="IPR039261">
    <property type="entry name" value="FNR_nucleotide-bd"/>
</dbReference>
<dbReference type="Proteomes" id="UP001153365">
    <property type="component" value="Unassembled WGS sequence"/>
</dbReference>
<evidence type="ECO:0000256" key="2">
    <source>
        <dbReference type="ARBA" id="ARBA00001974"/>
    </source>
</evidence>